<comment type="caution">
    <text evidence="2">The sequence shown here is derived from an EMBL/GenBank/DDBJ whole genome shotgun (WGS) entry which is preliminary data.</text>
</comment>
<feature type="compositionally biased region" description="Low complexity" evidence="1">
    <location>
        <begin position="57"/>
        <end position="72"/>
    </location>
</feature>
<protein>
    <submittedName>
        <fullName evidence="2">Telomere repeat-binding protein 3-like</fullName>
    </submittedName>
</protein>
<gene>
    <name evidence="2" type="ORF">Pyn_29737</name>
</gene>
<dbReference type="AlphaFoldDB" id="A0A314YNQ5"/>
<organism evidence="2 3">
    <name type="scientific">Prunus yedoensis var. nudiflora</name>
    <dbReference type="NCBI Taxonomy" id="2094558"/>
    <lineage>
        <taxon>Eukaryota</taxon>
        <taxon>Viridiplantae</taxon>
        <taxon>Streptophyta</taxon>
        <taxon>Embryophyta</taxon>
        <taxon>Tracheophyta</taxon>
        <taxon>Spermatophyta</taxon>
        <taxon>Magnoliopsida</taxon>
        <taxon>eudicotyledons</taxon>
        <taxon>Gunneridae</taxon>
        <taxon>Pentapetalae</taxon>
        <taxon>rosids</taxon>
        <taxon>fabids</taxon>
        <taxon>Rosales</taxon>
        <taxon>Rosaceae</taxon>
        <taxon>Amygdaloideae</taxon>
        <taxon>Amygdaleae</taxon>
        <taxon>Prunus</taxon>
    </lineage>
</organism>
<keyword evidence="3" id="KW-1185">Reference proteome</keyword>
<dbReference type="STRING" id="2094558.A0A314YNQ5"/>
<dbReference type="InterPro" id="IPR031105">
    <property type="entry name" value="TRP_plant"/>
</dbReference>
<reference evidence="2 3" key="1">
    <citation type="submission" date="2018-02" db="EMBL/GenBank/DDBJ databases">
        <title>Draft genome of wild Prunus yedoensis var. nudiflora.</title>
        <authorList>
            <person name="Baek S."/>
            <person name="Kim J.-H."/>
            <person name="Choi K."/>
            <person name="Kim G.-B."/>
            <person name="Cho A."/>
            <person name="Jang H."/>
            <person name="Shin C.-H."/>
            <person name="Yu H.-J."/>
            <person name="Mun J.-H."/>
        </authorList>
    </citation>
    <scope>NUCLEOTIDE SEQUENCE [LARGE SCALE GENOMIC DNA]</scope>
    <source>
        <strain evidence="3">cv. Jeju island</strain>
        <tissue evidence="2">Leaf</tissue>
    </source>
</reference>
<dbReference type="Proteomes" id="UP000250321">
    <property type="component" value="Unassembled WGS sequence"/>
</dbReference>
<proteinExistence type="predicted"/>
<feature type="region of interest" description="Disordered" evidence="1">
    <location>
        <begin position="1"/>
        <end position="36"/>
    </location>
</feature>
<evidence type="ECO:0000256" key="1">
    <source>
        <dbReference type="SAM" id="MobiDB-lite"/>
    </source>
</evidence>
<accession>A0A314YNQ5</accession>
<evidence type="ECO:0000313" key="2">
    <source>
        <dbReference type="EMBL" id="PQQ06641.1"/>
    </source>
</evidence>
<evidence type="ECO:0000313" key="3">
    <source>
        <dbReference type="Proteomes" id="UP000250321"/>
    </source>
</evidence>
<sequence length="106" mass="11647">MVLKKRLDFGFDGFQVPSIPRAPRSARRRGPHKKSVDNGQICAFELLASLAGKLLQESESSSASSNASEGNSKPAFGKDVKQERQDEHKPLKEECVDQGSSEEVFL</sequence>
<feature type="compositionally biased region" description="Basic residues" evidence="1">
    <location>
        <begin position="24"/>
        <end position="33"/>
    </location>
</feature>
<feature type="compositionally biased region" description="Basic and acidic residues" evidence="1">
    <location>
        <begin position="76"/>
        <end position="95"/>
    </location>
</feature>
<feature type="region of interest" description="Disordered" evidence="1">
    <location>
        <begin position="57"/>
        <end position="106"/>
    </location>
</feature>
<dbReference type="EMBL" id="PJQY01000946">
    <property type="protein sequence ID" value="PQQ06641.1"/>
    <property type="molecule type" value="Genomic_DNA"/>
</dbReference>
<dbReference type="OrthoDB" id="2020981at2759"/>
<name>A0A314YNQ5_PRUYE</name>
<dbReference type="PANTHER" id="PTHR21717">
    <property type="entry name" value="TELOMERIC REPEAT BINDING PROTEIN"/>
    <property type="match status" value="1"/>
</dbReference>
<dbReference type="PANTHER" id="PTHR21717:SF73">
    <property type="entry name" value="TELOMERE-BINDING PROTEIN, PUTATIVE-RELATED"/>
    <property type="match status" value="1"/>
</dbReference>